<dbReference type="Proteomes" id="UP000286716">
    <property type="component" value="Unassembled WGS sequence"/>
</dbReference>
<gene>
    <name evidence="1" type="ORF">DMA12_13700</name>
</gene>
<proteinExistence type="predicted"/>
<evidence type="ECO:0000313" key="2">
    <source>
        <dbReference type="Proteomes" id="UP000286716"/>
    </source>
</evidence>
<dbReference type="PANTHER" id="PTHR43781">
    <property type="entry name" value="SACCHAROPINE DEHYDROGENASE"/>
    <property type="match status" value="1"/>
</dbReference>
<name>A0A428WQZ9_AMYBA</name>
<dbReference type="SUPFAM" id="SSF51735">
    <property type="entry name" value="NAD(P)-binding Rossmann-fold domains"/>
    <property type="match status" value="1"/>
</dbReference>
<dbReference type="AlphaFoldDB" id="A0A428WQZ9"/>
<dbReference type="InterPro" id="IPR036291">
    <property type="entry name" value="NAD(P)-bd_dom_sf"/>
</dbReference>
<evidence type="ECO:0008006" key="3">
    <source>
        <dbReference type="Google" id="ProtNLM"/>
    </source>
</evidence>
<sequence>MEIWVLGALGRTGRGITAGLVAKGLPVVLVGRNRERLAATGSKFVVADGVEAIAAEIRQQRPSVVVNTIGEYAATAATIARACLPGGHYVDLAADLVAVPRLLDLHEEALAGGGTFVTGAGFGVLATESVVAKLCDGRATPSAVRVDAVASVAIEAGTLGVALAASIVDALTTGGREYRDGRLVPSRLGANAQTLAFPDGETAKSASVPSGELVAAQRVSGAPSVTLTSGLAPTSAAVRAVLPLLGKVLSVPALRRFAVRRLAGVQAKAAPRPRAHSWGHAVVTWPDGTTREGWLRAGEGMDFTTAVVAEVAARLARGEGKPGAHTPASALGPDVAEAAGGTFLL</sequence>
<dbReference type="Gene3D" id="3.40.50.720">
    <property type="entry name" value="NAD(P)-binding Rossmann-like Domain"/>
    <property type="match status" value="1"/>
</dbReference>
<dbReference type="OrthoDB" id="4420885at2"/>
<protein>
    <recommendedName>
        <fullName evidence="3">Saccharopine dehydrogenase NADP binding domain-containing protein</fullName>
    </recommendedName>
</protein>
<accession>A0A428WQZ9</accession>
<organism evidence="1 2">
    <name type="scientific">Amycolatopsis balhimycina DSM 5908</name>
    <dbReference type="NCBI Taxonomy" id="1081091"/>
    <lineage>
        <taxon>Bacteria</taxon>
        <taxon>Bacillati</taxon>
        <taxon>Actinomycetota</taxon>
        <taxon>Actinomycetes</taxon>
        <taxon>Pseudonocardiales</taxon>
        <taxon>Pseudonocardiaceae</taxon>
        <taxon>Amycolatopsis</taxon>
    </lineage>
</organism>
<dbReference type="RefSeq" id="WP_020642403.1">
    <property type="nucleotide sequence ID" value="NZ_QHHU01000016.1"/>
</dbReference>
<evidence type="ECO:0000313" key="1">
    <source>
        <dbReference type="EMBL" id="RSM45512.1"/>
    </source>
</evidence>
<dbReference type="EMBL" id="QHHU01000016">
    <property type="protein sequence ID" value="RSM45512.1"/>
    <property type="molecule type" value="Genomic_DNA"/>
</dbReference>
<reference evidence="1 2" key="1">
    <citation type="submission" date="2018-05" db="EMBL/GenBank/DDBJ databases">
        <title>Evolution of GPA BGCs.</title>
        <authorList>
            <person name="Waglechner N."/>
            <person name="Wright G.D."/>
        </authorList>
    </citation>
    <scope>NUCLEOTIDE SEQUENCE [LARGE SCALE GENOMIC DNA]</scope>
    <source>
        <strain evidence="1 2">DSM 5908</strain>
    </source>
</reference>
<comment type="caution">
    <text evidence="1">The sequence shown here is derived from an EMBL/GenBank/DDBJ whole genome shotgun (WGS) entry which is preliminary data.</text>
</comment>
<dbReference type="PANTHER" id="PTHR43781:SF1">
    <property type="entry name" value="SACCHAROPINE DEHYDROGENASE"/>
    <property type="match status" value="1"/>
</dbReference>
<keyword evidence="2" id="KW-1185">Reference proteome</keyword>